<dbReference type="AlphaFoldDB" id="A0A7D5QDB5"/>
<evidence type="ECO:0000256" key="1">
    <source>
        <dbReference type="SAM" id="MobiDB-lite"/>
    </source>
</evidence>
<keyword evidence="4" id="KW-0614">Plasmid</keyword>
<feature type="compositionally biased region" description="Polar residues" evidence="1">
    <location>
        <begin position="382"/>
        <end position="457"/>
    </location>
</feature>
<evidence type="ECO:0000313" key="4">
    <source>
        <dbReference type="EMBL" id="QLG64317.1"/>
    </source>
</evidence>
<dbReference type="InterPro" id="IPR011674">
    <property type="entry name" value="DUF1616"/>
</dbReference>
<feature type="domain" description="DUF1616" evidence="3">
    <location>
        <begin position="24"/>
        <end position="332"/>
    </location>
</feature>
<sequence length="477" mass="48234">MTTREARLGTARRAVPLDALLAVVYAVGIAALVYVSPVWFAGPVRVAVALPLVLFLPGYAILAVLYPGRWRDPDAATAREVGPLGHEGLTWGERAAVSFAASLALVPLLAVLLSVARVPLDPGPIAISLAAVTAIGGVVGALRRLQLPADQRLGLPVARWGEELHGATVGAPTYREALLNVLLLLAVVAALTGLAYGLVAPPSGAGYTEVALLTDGGEELVAGNYTTEFAAGESAPLVLTVENREGDRRAYTAIVSLERVRGSGDEFAVVERAELTRLSMEVDDGVTAREPHTIEPSLRGDDLRLSYYVYEGDAPSDPSEDVPKEHLYLWIDVGQGAEDDGSDAAGANSDGDDSGGADSGADDASGADAGEGDADEADSSGTESAGNETAGTESAGDQTAGNETDGNGTAGNETDGNGTAGNETDGNGTAGNETDGNGTAGNETDGNGTAGNETDGNGTAGDDGSSALRPPRSGGAA</sequence>
<feature type="transmembrane region" description="Helical" evidence="2">
    <location>
        <begin position="95"/>
        <end position="116"/>
    </location>
</feature>
<feature type="transmembrane region" description="Helical" evidence="2">
    <location>
        <begin position="122"/>
        <end position="142"/>
    </location>
</feature>
<dbReference type="OrthoDB" id="82282at2157"/>
<dbReference type="RefSeq" id="WP_179270899.1">
    <property type="nucleotide sequence ID" value="NZ_CP058580.1"/>
</dbReference>
<evidence type="ECO:0000259" key="3">
    <source>
        <dbReference type="Pfam" id="PF07760"/>
    </source>
</evidence>
<feature type="transmembrane region" description="Helical" evidence="2">
    <location>
        <begin position="46"/>
        <end position="66"/>
    </location>
</feature>
<accession>A0A7D5QDB5</accession>
<keyword evidence="2" id="KW-1133">Transmembrane helix</keyword>
<dbReference type="KEGG" id="halu:HUG12_21290"/>
<keyword evidence="2" id="KW-0472">Membrane</keyword>
<feature type="region of interest" description="Disordered" evidence="1">
    <location>
        <begin position="338"/>
        <end position="477"/>
    </location>
</feature>
<dbReference type="GeneID" id="56040051"/>
<keyword evidence="2" id="KW-0812">Transmembrane</keyword>
<feature type="transmembrane region" description="Helical" evidence="2">
    <location>
        <begin position="20"/>
        <end position="40"/>
    </location>
</feature>
<reference evidence="4 5" key="1">
    <citation type="submission" date="2020-06" db="EMBL/GenBank/DDBJ databases">
        <title>NJ-3-1, isolated from saline soil.</title>
        <authorList>
            <person name="Cui H.L."/>
            <person name="Shi X."/>
        </authorList>
    </citation>
    <scope>NUCLEOTIDE SEQUENCE [LARGE SCALE GENOMIC DNA]</scope>
    <source>
        <strain evidence="4 5">NJ-3-1</strain>
        <plasmid evidence="4 5">unnamed1</plasmid>
    </source>
</reference>
<evidence type="ECO:0000313" key="5">
    <source>
        <dbReference type="Proteomes" id="UP000509626"/>
    </source>
</evidence>
<dbReference type="Pfam" id="PF07760">
    <property type="entry name" value="DUF1616"/>
    <property type="match status" value="1"/>
</dbReference>
<dbReference type="Proteomes" id="UP000509626">
    <property type="component" value="Plasmid unnamed1"/>
</dbReference>
<name>A0A7D5QDB5_9EURY</name>
<keyword evidence="5" id="KW-1185">Reference proteome</keyword>
<protein>
    <submittedName>
        <fullName evidence="4">DUF1616 domain-containing protein</fullName>
    </submittedName>
</protein>
<geneLocation type="plasmid" evidence="4 5">
    <name>unnamed1</name>
</geneLocation>
<organism evidence="4 5">
    <name type="scientific">Halorarum salinum</name>
    <dbReference type="NCBI Taxonomy" id="2743089"/>
    <lineage>
        <taxon>Archaea</taxon>
        <taxon>Methanobacteriati</taxon>
        <taxon>Methanobacteriota</taxon>
        <taxon>Stenosarchaea group</taxon>
        <taxon>Halobacteria</taxon>
        <taxon>Halobacteriales</taxon>
        <taxon>Haloferacaceae</taxon>
        <taxon>Halorarum</taxon>
    </lineage>
</organism>
<evidence type="ECO:0000256" key="2">
    <source>
        <dbReference type="SAM" id="Phobius"/>
    </source>
</evidence>
<gene>
    <name evidence="4" type="ORF">HUG12_21290</name>
</gene>
<dbReference type="EMBL" id="CP058580">
    <property type="protein sequence ID" value="QLG64317.1"/>
    <property type="molecule type" value="Genomic_DNA"/>
</dbReference>
<feature type="transmembrane region" description="Helical" evidence="2">
    <location>
        <begin position="177"/>
        <end position="199"/>
    </location>
</feature>
<proteinExistence type="predicted"/>